<proteinExistence type="predicted"/>
<evidence type="ECO:0000313" key="1">
    <source>
        <dbReference type="EMBL" id="KAA6391136.1"/>
    </source>
</evidence>
<dbReference type="AlphaFoldDB" id="A0A5J4W909"/>
<reference evidence="1 2" key="1">
    <citation type="submission" date="2019-03" db="EMBL/GenBank/DDBJ databases">
        <title>Single cell metagenomics reveals metabolic interactions within the superorganism composed of flagellate Streblomastix strix and complex community of Bacteroidetes bacteria on its surface.</title>
        <authorList>
            <person name="Treitli S.C."/>
            <person name="Kolisko M."/>
            <person name="Husnik F."/>
            <person name="Keeling P."/>
            <person name="Hampl V."/>
        </authorList>
    </citation>
    <scope>NUCLEOTIDE SEQUENCE [LARGE SCALE GENOMIC DNA]</scope>
    <source>
        <strain evidence="1">ST1C</strain>
    </source>
</reference>
<accession>A0A5J4W909</accession>
<name>A0A5J4W909_9EUKA</name>
<comment type="caution">
    <text evidence="1">The sequence shown here is derived from an EMBL/GenBank/DDBJ whole genome shotgun (WGS) entry which is preliminary data.</text>
</comment>
<sequence length="208" mass="24245">MPKQILQQNSTPQIPRILTLILPKDITLDHFKIRGIENVYFPKEWIVKLDKSEHTMVVFDHEINSGVWEFTVKGGNLQNWFGIGIINAKQTQIPHPYLFNKQDRNNTVCYVRDTIYIRGLPQDDSGNTEIRSDEQVTAVVDLKSNPPMFYIVVNNTIQPFCVVNIPDKVQFMLFFSTKDSVWEFVSLKELDHGINITRINSNKRFNYQ</sequence>
<dbReference type="Proteomes" id="UP000324800">
    <property type="component" value="Unassembled WGS sequence"/>
</dbReference>
<organism evidence="1 2">
    <name type="scientific">Streblomastix strix</name>
    <dbReference type="NCBI Taxonomy" id="222440"/>
    <lineage>
        <taxon>Eukaryota</taxon>
        <taxon>Metamonada</taxon>
        <taxon>Preaxostyla</taxon>
        <taxon>Oxymonadida</taxon>
        <taxon>Streblomastigidae</taxon>
        <taxon>Streblomastix</taxon>
    </lineage>
</organism>
<evidence type="ECO:0000313" key="2">
    <source>
        <dbReference type="Proteomes" id="UP000324800"/>
    </source>
</evidence>
<dbReference type="EMBL" id="SNRW01002982">
    <property type="protein sequence ID" value="KAA6391136.1"/>
    <property type="molecule type" value="Genomic_DNA"/>
</dbReference>
<protein>
    <submittedName>
        <fullName evidence="1">Uncharacterized protein</fullName>
    </submittedName>
</protein>
<gene>
    <name evidence="1" type="ORF">EZS28_013338</name>
</gene>